<dbReference type="InterPro" id="IPR058922">
    <property type="entry name" value="WHD_DRP"/>
</dbReference>
<evidence type="ECO:0000256" key="6">
    <source>
        <dbReference type="ARBA" id="ARBA00022840"/>
    </source>
</evidence>
<evidence type="ECO:0000259" key="8">
    <source>
        <dbReference type="Pfam" id="PF00931"/>
    </source>
</evidence>
<evidence type="ECO:0000313" key="10">
    <source>
        <dbReference type="EMBL" id="KAG5588941.1"/>
    </source>
</evidence>
<dbReference type="InterPro" id="IPR032675">
    <property type="entry name" value="LRR_dom_sf"/>
</dbReference>
<dbReference type="Gene3D" id="1.10.8.430">
    <property type="entry name" value="Helical domain of apoptotic protease-activating factors"/>
    <property type="match status" value="2"/>
</dbReference>
<proteinExistence type="inferred from homology"/>
<sequence>MKTHTELNISTLDEDESWQLFIKNTGDVANLEHIQPLAKEIARACGGLPLAITVVGTSMRGKPRVELWEDAMKSLRMSEPHNKDVEKKVYKVIKWSFDSLESQDIELSSKQRSTHVNKKRGDIQSCFLYCSLYPAAISIDDLIHCWWAEGFLDSLSIFNRDHTWMKRLKRFHIEIGNTPTHVPFNKSTRMISVSKCEIFSNGELSSMLQFASHLHLEKCMGLRKLIANKSFDGLKSLYIHECSCDFGPSEEGSGHFDPLPNLEHLSLASVVHLKSVSGFGQLLGLRFSELRQLDISYCRNLTCLFNVGGAFSVPKHLEEITVNHCKQVVELLVQCGSSQRALDNSEIPKVQKLVLRDLPKLGTLGESQNMWEHMDELEVINCYEIKKLPLSIQTSNKIKVIRGSPRWWSLLEWDDDKFNSNLEHCLLPRKELLAPERQNFELKLIGGVVVEVGKFVCKCIYPKIENIVRFSSKIENLREEMEKLTKFRDEIKGKTEEDEGEGYKTKQDVIKWIEDVCKLENEWVTMQQSIATAKTFSYKCCPKWSLRSQLSTQAQKIQDQLSRLKQVGESFGSNLMVENYQIIKVEFIPGTSIEGQSAATKNLNKILRLLEDDKVCIIGVWGTGGVGKTSLVNNLNNKLLKTDVSSFKLSFGVVIWVTVPKPPIDIRNVQTQIASRLNLKVDNEGNVKSNASKIYRRLKQEKSFLLILDDVWEAINLDDVGVPQPEPPARSKVIITSRSLDVCKQMKIDTEMKVYTLDEDESWQLFVKNAGDAANLADIQPLAKEITRECDGLPLAITVIGTSMRGKTKVELWEDALKSLRMSEPHNKDVTDKVYEVIKLSFDSLESQDNELYSKQRSKHVKNKRGDIRSCFLYCSLYPAAISTEDLIKCWWAEGFLGVHDTYEEAYNRGITIIDSLKDACLVEEAHKTDCVKMHDVVRDVAIWIDNSFGLTDISQIEMSAPVKRISLLSKEIQSLPDNFRECPETTTLLLQDNHNLEKIPYKFLLAFPALRVLNLSETGIRDMPCSIDTLCQLRALILRNCYDLKKLPPIGNLFNLELFDCDNTRLCCLPQGMDKLTNLRLLNLPVDYLEESISHGFFLKLHRIEILNMLPTKTRDIDWMMRKNRVTLLVPTSFDEISSLHNLTSLFINLDNSSILIRDHTWMKRLKRFHIEIGETSKSIPFNKSRKMISISHCETFSNGELSGMLHFASHLHLLKCGGLRKLIANNSFDRLKSLHIESCSCDFTPAEGGNDQFDDPLPNLEHLSLSSVHNVKSVSDFGQLLGLRFSGLRQLKISSCRNLTCLFIVGGYFSVPKHLEEVSVAFCHRLTELLVQCSSSQMTLVSSEIPKVRKLWLKELPKLRTLREPWDHIEELKLINCYEITKLPFSIQTSNKIRLIKGTTEWWNLLEWDDINFKSNLEHCFLKKELKRQRKELLAPERQNFELKLIGRVCCDIFSGISNN</sequence>
<evidence type="ECO:0000256" key="7">
    <source>
        <dbReference type="SAM" id="Coils"/>
    </source>
</evidence>
<keyword evidence="2" id="KW-0433">Leucine-rich repeat</keyword>
<keyword evidence="3" id="KW-0677">Repeat</keyword>
<evidence type="ECO:0008006" key="12">
    <source>
        <dbReference type="Google" id="ProtNLM"/>
    </source>
</evidence>
<gene>
    <name evidence="10" type="ORF">H5410_039455</name>
</gene>
<feature type="domain" description="Disease resistance protein winged helix" evidence="9">
    <location>
        <begin position="882"/>
        <end position="942"/>
    </location>
</feature>
<dbReference type="FunFam" id="1.10.10.10:FF:000322">
    <property type="entry name" value="Probable disease resistance protein At1g63360"/>
    <property type="match status" value="1"/>
</dbReference>
<evidence type="ECO:0000256" key="2">
    <source>
        <dbReference type="ARBA" id="ARBA00022614"/>
    </source>
</evidence>
<comment type="caution">
    <text evidence="10">The sequence shown here is derived from an EMBL/GenBank/DDBJ whole genome shotgun (WGS) entry which is preliminary data.</text>
</comment>
<keyword evidence="6" id="KW-0067">ATP-binding</keyword>
<keyword evidence="5" id="KW-0611">Plant defense</keyword>
<dbReference type="GO" id="GO:0005524">
    <property type="term" value="F:ATP binding"/>
    <property type="evidence" value="ECO:0007669"/>
    <property type="project" value="UniProtKB-KW"/>
</dbReference>
<dbReference type="SUPFAM" id="SSF52540">
    <property type="entry name" value="P-loop containing nucleoside triphosphate hydrolases"/>
    <property type="match status" value="2"/>
</dbReference>
<keyword evidence="7" id="KW-0175">Coiled coil</keyword>
<evidence type="ECO:0000259" key="9">
    <source>
        <dbReference type="Pfam" id="PF23559"/>
    </source>
</evidence>
<evidence type="ECO:0000313" key="11">
    <source>
        <dbReference type="Proteomes" id="UP000824120"/>
    </source>
</evidence>
<dbReference type="InterPro" id="IPR042197">
    <property type="entry name" value="Apaf_helical"/>
</dbReference>
<dbReference type="GO" id="GO:0043531">
    <property type="term" value="F:ADP binding"/>
    <property type="evidence" value="ECO:0007669"/>
    <property type="project" value="InterPro"/>
</dbReference>
<dbReference type="OrthoDB" id="1937853at2759"/>
<dbReference type="Pfam" id="PF00931">
    <property type="entry name" value="NB-ARC"/>
    <property type="match status" value="1"/>
</dbReference>
<dbReference type="EMBL" id="JACXVP010000008">
    <property type="protein sequence ID" value="KAG5588941.1"/>
    <property type="molecule type" value="Genomic_DNA"/>
</dbReference>
<protein>
    <recommendedName>
        <fullName evidence="12">Disease resistance protein</fullName>
    </recommendedName>
</protein>
<keyword evidence="4" id="KW-0547">Nucleotide-binding</keyword>
<name>A0A9J5XM57_SOLCO</name>
<evidence type="ECO:0000256" key="4">
    <source>
        <dbReference type="ARBA" id="ARBA00022741"/>
    </source>
</evidence>
<evidence type="ECO:0000256" key="3">
    <source>
        <dbReference type="ARBA" id="ARBA00022737"/>
    </source>
</evidence>
<dbReference type="GO" id="GO:0051607">
    <property type="term" value="P:defense response to virus"/>
    <property type="evidence" value="ECO:0007669"/>
    <property type="project" value="UniProtKB-ARBA"/>
</dbReference>
<dbReference type="FunFam" id="1.10.8.430:FF:000003">
    <property type="entry name" value="Probable disease resistance protein At5g66910"/>
    <property type="match status" value="2"/>
</dbReference>
<dbReference type="Gene3D" id="3.80.10.10">
    <property type="entry name" value="Ribonuclease Inhibitor"/>
    <property type="match status" value="3"/>
</dbReference>
<organism evidence="10 11">
    <name type="scientific">Solanum commersonii</name>
    <name type="common">Commerson's wild potato</name>
    <name type="synonym">Commerson's nightshade</name>
    <dbReference type="NCBI Taxonomy" id="4109"/>
    <lineage>
        <taxon>Eukaryota</taxon>
        <taxon>Viridiplantae</taxon>
        <taxon>Streptophyta</taxon>
        <taxon>Embryophyta</taxon>
        <taxon>Tracheophyta</taxon>
        <taxon>Spermatophyta</taxon>
        <taxon>Magnoliopsida</taxon>
        <taxon>eudicotyledons</taxon>
        <taxon>Gunneridae</taxon>
        <taxon>Pentapetalae</taxon>
        <taxon>asterids</taxon>
        <taxon>lamiids</taxon>
        <taxon>Solanales</taxon>
        <taxon>Solanaceae</taxon>
        <taxon>Solanoideae</taxon>
        <taxon>Solaneae</taxon>
        <taxon>Solanum</taxon>
    </lineage>
</organism>
<feature type="coiled-coil region" evidence="7">
    <location>
        <begin position="467"/>
        <end position="497"/>
    </location>
</feature>
<dbReference type="Gene3D" id="3.40.50.300">
    <property type="entry name" value="P-loop containing nucleotide triphosphate hydrolases"/>
    <property type="match status" value="1"/>
</dbReference>
<comment type="similarity">
    <text evidence="1">Belongs to the disease resistance NB-LRR family.</text>
</comment>
<dbReference type="PANTHER" id="PTHR33463">
    <property type="entry name" value="NB-ARC DOMAIN-CONTAINING PROTEIN-RELATED"/>
    <property type="match status" value="1"/>
</dbReference>
<feature type="domain" description="NB-ARC" evidence="8">
    <location>
        <begin position="602"/>
        <end position="772"/>
    </location>
</feature>
<dbReference type="SUPFAM" id="SSF52058">
    <property type="entry name" value="L domain-like"/>
    <property type="match status" value="2"/>
</dbReference>
<dbReference type="PANTHER" id="PTHR33463:SF218">
    <property type="entry name" value="DISEASE RESISTANCE PROTEIN RPS2-LIKE"/>
    <property type="match status" value="1"/>
</dbReference>
<evidence type="ECO:0000256" key="5">
    <source>
        <dbReference type="ARBA" id="ARBA00022821"/>
    </source>
</evidence>
<reference evidence="10 11" key="1">
    <citation type="submission" date="2020-09" db="EMBL/GenBank/DDBJ databases">
        <title>De no assembly of potato wild relative species, Solanum commersonii.</title>
        <authorList>
            <person name="Cho K."/>
        </authorList>
    </citation>
    <scope>NUCLEOTIDE SEQUENCE [LARGE SCALE GENOMIC DNA]</scope>
    <source>
        <strain evidence="10">LZ3.2</strain>
        <tissue evidence="10">Leaf</tissue>
    </source>
</reference>
<dbReference type="InterPro" id="IPR027417">
    <property type="entry name" value="P-loop_NTPase"/>
</dbReference>
<dbReference type="PRINTS" id="PR00364">
    <property type="entry name" value="DISEASERSIST"/>
</dbReference>
<keyword evidence="11" id="KW-1185">Reference proteome</keyword>
<dbReference type="InterPro" id="IPR002182">
    <property type="entry name" value="NB-ARC"/>
</dbReference>
<dbReference type="InterPro" id="IPR050905">
    <property type="entry name" value="Plant_NBS-LRR"/>
</dbReference>
<evidence type="ECO:0000256" key="1">
    <source>
        <dbReference type="ARBA" id="ARBA00008894"/>
    </source>
</evidence>
<dbReference type="Proteomes" id="UP000824120">
    <property type="component" value="Chromosome 8"/>
</dbReference>
<accession>A0A9J5XM57</accession>
<dbReference type="FunFam" id="3.40.50.300:FF:001091">
    <property type="entry name" value="Probable disease resistance protein At1g61300"/>
    <property type="match status" value="1"/>
</dbReference>
<dbReference type="Pfam" id="PF23559">
    <property type="entry name" value="WHD_DRP"/>
    <property type="match status" value="1"/>
</dbReference>